<keyword evidence="3" id="KW-1185">Reference proteome</keyword>
<dbReference type="PANTHER" id="PTHR36840">
    <property type="entry name" value="BLL5714 PROTEIN"/>
    <property type="match status" value="1"/>
</dbReference>
<accession>A0A840LG61</accession>
<name>A0A840LG61_9BURK</name>
<feature type="transmembrane region" description="Helical" evidence="1">
    <location>
        <begin position="99"/>
        <end position="119"/>
    </location>
</feature>
<feature type="transmembrane region" description="Helical" evidence="1">
    <location>
        <begin position="164"/>
        <end position="184"/>
    </location>
</feature>
<dbReference type="Proteomes" id="UP000562027">
    <property type="component" value="Unassembled WGS sequence"/>
</dbReference>
<feature type="transmembrane region" description="Helical" evidence="1">
    <location>
        <begin position="131"/>
        <end position="152"/>
    </location>
</feature>
<sequence length="420" mass="45325">MSEHGPVVETHRTHRVRRMAGRDPHEVGRTTTTLELLYDLVFVVAIGQAANQFAHLLAEGHFGAAIGAFAFAMYAVLWAWISFSWFSSAFDTDDWIHRLATMVQMVGATIMALGLPPVFHSIDEGHSLDNRLVVAGYVVMRIAMVFMWLRAASQSPKHRATCMTYVWTIVIAQVGWIATALLPMTLTQTLLAGGLLLAIELLGPYLAETRHGSTPWHAHHIAERYGLLAIIALGEGVVGTVASLSAVVESHGWTLDAVLVACAGMGLTFGMWWAYFLIAAGDVLHARRERAYKWAYSGMPIFAAIAATGAGLHVAALVLEGKAHIGPVAAVLALAVPVAVYLLGIYWLYSVLYDEYHWFHGLLLVVTAAVLAAGPTAAYLGLSVPMCLLIVMAAPAVTVVGYEVFGYRHVGDALRRATGA</sequence>
<feature type="transmembrane region" description="Helical" evidence="1">
    <location>
        <begin position="361"/>
        <end position="382"/>
    </location>
</feature>
<protein>
    <submittedName>
        <fullName evidence="2">Low temperature requirement protein LtrA</fullName>
    </submittedName>
</protein>
<dbReference type="Pfam" id="PF06772">
    <property type="entry name" value="LtrA"/>
    <property type="match status" value="1"/>
</dbReference>
<feature type="transmembrane region" description="Helical" evidence="1">
    <location>
        <begin position="325"/>
        <end position="349"/>
    </location>
</feature>
<feature type="transmembrane region" description="Helical" evidence="1">
    <location>
        <begin position="299"/>
        <end position="319"/>
    </location>
</feature>
<feature type="transmembrane region" description="Helical" evidence="1">
    <location>
        <begin position="253"/>
        <end position="278"/>
    </location>
</feature>
<dbReference type="AlphaFoldDB" id="A0A840LG61"/>
<evidence type="ECO:0000313" key="2">
    <source>
        <dbReference type="EMBL" id="MBB4845612.1"/>
    </source>
</evidence>
<organism evidence="2 3">
    <name type="scientific">Roseateles oligotrophus</name>
    <dbReference type="NCBI Taxonomy" id="1769250"/>
    <lineage>
        <taxon>Bacteria</taxon>
        <taxon>Pseudomonadati</taxon>
        <taxon>Pseudomonadota</taxon>
        <taxon>Betaproteobacteria</taxon>
        <taxon>Burkholderiales</taxon>
        <taxon>Sphaerotilaceae</taxon>
        <taxon>Roseateles</taxon>
    </lineage>
</organism>
<evidence type="ECO:0000256" key="1">
    <source>
        <dbReference type="SAM" id="Phobius"/>
    </source>
</evidence>
<feature type="transmembrane region" description="Helical" evidence="1">
    <location>
        <begin position="227"/>
        <end position="247"/>
    </location>
</feature>
<feature type="transmembrane region" description="Helical" evidence="1">
    <location>
        <begin position="64"/>
        <end position="87"/>
    </location>
</feature>
<dbReference type="PANTHER" id="PTHR36840:SF1">
    <property type="entry name" value="BLL5714 PROTEIN"/>
    <property type="match status" value="1"/>
</dbReference>
<dbReference type="EMBL" id="JACHLP010000010">
    <property type="protein sequence ID" value="MBB4845612.1"/>
    <property type="molecule type" value="Genomic_DNA"/>
</dbReference>
<keyword evidence="1" id="KW-1133">Transmembrane helix</keyword>
<gene>
    <name evidence="2" type="ORF">HNP55_004164</name>
</gene>
<dbReference type="RefSeq" id="WP_184303758.1">
    <property type="nucleotide sequence ID" value="NZ_JACHLP010000010.1"/>
</dbReference>
<keyword evidence="1" id="KW-0812">Transmembrane</keyword>
<comment type="caution">
    <text evidence="2">The sequence shown here is derived from an EMBL/GenBank/DDBJ whole genome shotgun (WGS) entry which is preliminary data.</text>
</comment>
<keyword evidence="1" id="KW-0472">Membrane</keyword>
<evidence type="ECO:0000313" key="3">
    <source>
        <dbReference type="Proteomes" id="UP000562027"/>
    </source>
</evidence>
<proteinExistence type="predicted"/>
<feature type="transmembrane region" description="Helical" evidence="1">
    <location>
        <begin position="190"/>
        <end position="207"/>
    </location>
</feature>
<dbReference type="InterPro" id="IPR010640">
    <property type="entry name" value="Low_temperature_requirement_A"/>
</dbReference>
<feature type="transmembrane region" description="Helical" evidence="1">
    <location>
        <begin position="388"/>
        <end position="407"/>
    </location>
</feature>
<reference evidence="2 3" key="1">
    <citation type="submission" date="2020-08" db="EMBL/GenBank/DDBJ databases">
        <title>Functional genomics of gut bacteria from endangered species of beetles.</title>
        <authorList>
            <person name="Carlos-Shanley C."/>
        </authorList>
    </citation>
    <scope>NUCLEOTIDE SEQUENCE [LARGE SCALE GENOMIC DNA]</scope>
    <source>
        <strain evidence="2 3">S00239</strain>
    </source>
</reference>